<accession>Q7VI75</accession>
<evidence type="ECO:0000256" key="11">
    <source>
        <dbReference type="ARBA" id="ARBA00049902"/>
    </source>
</evidence>
<comment type="pathway">
    <text evidence="1">Cell wall biogenesis; peptidoglycan biosynthesis.</text>
</comment>
<dbReference type="InterPro" id="IPR009647">
    <property type="entry name" value="PBP_C"/>
</dbReference>
<evidence type="ECO:0000313" key="16">
    <source>
        <dbReference type="EMBL" id="AAP77330.1"/>
    </source>
</evidence>
<proteinExistence type="inferred from homology"/>
<name>Q7VI75_HELHP</name>
<dbReference type="InterPro" id="IPR001264">
    <property type="entry name" value="Glyco_trans_51"/>
</dbReference>
<organism evidence="16 17">
    <name type="scientific">Helicobacter hepaticus (strain ATCC 51449 / 3B1)</name>
    <dbReference type="NCBI Taxonomy" id="235279"/>
    <lineage>
        <taxon>Bacteria</taxon>
        <taxon>Pseudomonadati</taxon>
        <taxon>Campylobacterota</taxon>
        <taxon>Epsilonproteobacteria</taxon>
        <taxon>Campylobacterales</taxon>
        <taxon>Helicobacteraceae</taxon>
        <taxon>Helicobacter</taxon>
    </lineage>
</organism>
<dbReference type="GO" id="GO:0006508">
    <property type="term" value="P:proteolysis"/>
    <property type="evidence" value="ECO:0007669"/>
    <property type="project" value="UniProtKB-KW"/>
</dbReference>
<gene>
    <name evidence="16" type="ordered locus">HH_0733</name>
</gene>
<keyword evidence="5" id="KW-0645">Protease</keyword>
<dbReference type="STRING" id="235279.HH_0733"/>
<feature type="domain" description="Penicillin-binding C-terminal" evidence="15">
    <location>
        <begin position="684"/>
        <end position="768"/>
    </location>
</feature>
<comment type="similarity">
    <text evidence="2">In the C-terminal section; belongs to the transpeptidase family.</text>
</comment>
<reference evidence="16 17" key="1">
    <citation type="journal article" date="2003" name="Proc. Natl. Acad. Sci. U.S.A.">
        <title>The complete genome sequence of the carcinogenic bacterium Helicobacter hepaticus.</title>
        <authorList>
            <person name="Suerbaum S."/>
            <person name="Josenhans C."/>
            <person name="Sterzenbach T."/>
            <person name="Drescher B."/>
            <person name="Brandt P."/>
            <person name="Bell M."/>
            <person name="Droege M."/>
            <person name="Fartmann B."/>
            <person name="Fischer H.-P."/>
            <person name="Ge Z."/>
            <person name="Hoerster A."/>
            <person name="Holland R."/>
            <person name="Klein K."/>
            <person name="Koenig J."/>
            <person name="Macko L."/>
            <person name="Mendz G.L."/>
            <person name="Nyakatura G."/>
            <person name="Schauer D.B."/>
            <person name="Shen Z."/>
            <person name="Weber J."/>
            <person name="Frosch M."/>
            <person name="Fox J.G."/>
        </authorList>
    </citation>
    <scope>NUCLEOTIDE SEQUENCE [LARGE SCALE GENOMIC DNA]</scope>
    <source>
        <strain evidence="17">ATCC 51449 / 3B1</strain>
    </source>
</reference>
<evidence type="ECO:0000256" key="10">
    <source>
        <dbReference type="ARBA" id="ARBA00044770"/>
    </source>
</evidence>
<dbReference type="InterPro" id="IPR036950">
    <property type="entry name" value="PBP_transglycosylase"/>
</dbReference>
<keyword evidence="4" id="KW-0121">Carboxypeptidase</keyword>
<evidence type="ECO:0000256" key="12">
    <source>
        <dbReference type="SAM" id="Phobius"/>
    </source>
</evidence>
<dbReference type="Pfam" id="PF06832">
    <property type="entry name" value="BiPBP_C"/>
    <property type="match status" value="1"/>
</dbReference>
<dbReference type="Proteomes" id="UP000002495">
    <property type="component" value="Chromosome"/>
</dbReference>
<evidence type="ECO:0000256" key="5">
    <source>
        <dbReference type="ARBA" id="ARBA00022670"/>
    </source>
</evidence>
<evidence type="ECO:0000256" key="7">
    <source>
        <dbReference type="ARBA" id="ARBA00022679"/>
    </source>
</evidence>
<dbReference type="InterPro" id="IPR050396">
    <property type="entry name" value="Glycosyltr_51/Transpeptidase"/>
</dbReference>
<dbReference type="InterPro" id="IPR001460">
    <property type="entry name" value="PCN-bd_Tpept"/>
</dbReference>
<dbReference type="GO" id="GO:0030288">
    <property type="term" value="C:outer membrane-bounded periplasmic space"/>
    <property type="evidence" value="ECO:0007669"/>
    <property type="project" value="TreeGrafter"/>
</dbReference>
<feature type="domain" description="Penicillin-binding protein transpeptidase" evidence="13">
    <location>
        <begin position="314"/>
        <end position="559"/>
    </location>
</feature>
<keyword evidence="12" id="KW-1133">Transmembrane helix</keyword>
<dbReference type="Gene3D" id="1.10.3810.10">
    <property type="entry name" value="Biosynthetic peptidoglycan transglycosylase-like"/>
    <property type="match status" value="1"/>
</dbReference>
<dbReference type="GO" id="GO:0009252">
    <property type="term" value="P:peptidoglycan biosynthetic process"/>
    <property type="evidence" value="ECO:0007669"/>
    <property type="project" value="UniProtKB-UniPathway"/>
</dbReference>
<dbReference type="KEGG" id="hhe:HH_0733"/>
<keyword evidence="8" id="KW-0378">Hydrolase</keyword>
<dbReference type="EC" id="2.4.99.28" evidence="10"/>
<evidence type="ECO:0000256" key="2">
    <source>
        <dbReference type="ARBA" id="ARBA00007090"/>
    </source>
</evidence>
<dbReference type="Gene3D" id="3.40.710.10">
    <property type="entry name" value="DD-peptidase/beta-lactamase superfamily"/>
    <property type="match status" value="1"/>
</dbReference>
<evidence type="ECO:0000259" key="15">
    <source>
        <dbReference type="Pfam" id="PF06832"/>
    </source>
</evidence>
<keyword evidence="9" id="KW-0511">Multifunctional enzyme</keyword>
<dbReference type="EMBL" id="AE017125">
    <property type="protein sequence ID" value="AAP77330.1"/>
    <property type="molecule type" value="Genomic_DNA"/>
</dbReference>
<dbReference type="eggNOG" id="COG4953">
    <property type="taxonomic scope" value="Bacteria"/>
</dbReference>
<protein>
    <recommendedName>
        <fullName evidence="10">peptidoglycan glycosyltransferase</fullName>
        <ecNumber evidence="10">2.4.99.28</ecNumber>
    </recommendedName>
</protein>
<evidence type="ECO:0000256" key="1">
    <source>
        <dbReference type="ARBA" id="ARBA00004752"/>
    </source>
</evidence>
<comment type="catalytic activity">
    <reaction evidence="11">
        <text>[GlcNAc-(1-&gt;4)-Mur2Ac(oyl-L-Ala-gamma-D-Glu-L-Lys-D-Ala-D-Ala)](n)-di-trans,octa-cis-undecaprenyl diphosphate + beta-D-GlcNAc-(1-&gt;4)-Mur2Ac(oyl-L-Ala-gamma-D-Glu-L-Lys-D-Ala-D-Ala)-di-trans,octa-cis-undecaprenyl diphosphate = [GlcNAc-(1-&gt;4)-Mur2Ac(oyl-L-Ala-gamma-D-Glu-L-Lys-D-Ala-D-Ala)](n+1)-di-trans,octa-cis-undecaprenyl diphosphate + di-trans,octa-cis-undecaprenyl diphosphate + H(+)</text>
        <dbReference type="Rhea" id="RHEA:23708"/>
        <dbReference type="Rhea" id="RHEA-COMP:9602"/>
        <dbReference type="Rhea" id="RHEA-COMP:9603"/>
        <dbReference type="ChEBI" id="CHEBI:15378"/>
        <dbReference type="ChEBI" id="CHEBI:58405"/>
        <dbReference type="ChEBI" id="CHEBI:60033"/>
        <dbReference type="ChEBI" id="CHEBI:78435"/>
        <dbReference type="EC" id="2.4.99.28"/>
    </reaction>
</comment>
<dbReference type="PANTHER" id="PTHR32282:SF15">
    <property type="entry name" value="PENICILLIN-BINDING PROTEIN 1C"/>
    <property type="match status" value="1"/>
</dbReference>
<evidence type="ECO:0000256" key="6">
    <source>
        <dbReference type="ARBA" id="ARBA00022676"/>
    </source>
</evidence>
<evidence type="ECO:0000256" key="9">
    <source>
        <dbReference type="ARBA" id="ARBA00023268"/>
    </source>
</evidence>
<dbReference type="PANTHER" id="PTHR32282">
    <property type="entry name" value="BINDING PROTEIN TRANSPEPTIDASE, PUTATIVE-RELATED"/>
    <property type="match status" value="1"/>
</dbReference>
<dbReference type="InterPro" id="IPR011815">
    <property type="entry name" value="PBP_1c"/>
</dbReference>
<dbReference type="UniPathway" id="UPA00219"/>
<comment type="similarity">
    <text evidence="3">In the N-terminal section; belongs to the glycosyltransferase 51 family.</text>
</comment>
<evidence type="ECO:0000259" key="13">
    <source>
        <dbReference type="Pfam" id="PF00905"/>
    </source>
</evidence>
<dbReference type="InterPro" id="IPR012338">
    <property type="entry name" value="Beta-lactam/transpept-like"/>
</dbReference>
<keyword evidence="12" id="KW-0472">Membrane</keyword>
<dbReference type="SUPFAM" id="SSF56601">
    <property type="entry name" value="beta-lactamase/transpeptidase-like"/>
    <property type="match status" value="1"/>
</dbReference>
<evidence type="ECO:0000256" key="3">
    <source>
        <dbReference type="ARBA" id="ARBA00007739"/>
    </source>
</evidence>
<dbReference type="Pfam" id="PF00912">
    <property type="entry name" value="Transgly"/>
    <property type="match status" value="1"/>
</dbReference>
<keyword evidence="6" id="KW-0328">Glycosyltransferase</keyword>
<dbReference type="InterPro" id="IPR023346">
    <property type="entry name" value="Lysozyme-like_dom_sf"/>
</dbReference>
<evidence type="ECO:0000313" key="17">
    <source>
        <dbReference type="Proteomes" id="UP000002495"/>
    </source>
</evidence>
<dbReference type="GO" id="GO:0008658">
    <property type="term" value="F:penicillin binding"/>
    <property type="evidence" value="ECO:0007669"/>
    <property type="project" value="InterPro"/>
</dbReference>
<keyword evidence="17" id="KW-1185">Reference proteome</keyword>
<evidence type="ECO:0000256" key="8">
    <source>
        <dbReference type="ARBA" id="ARBA00022801"/>
    </source>
</evidence>
<dbReference type="CAZy" id="GT51">
    <property type="family name" value="Glycosyltransferase Family 51"/>
</dbReference>
<dbReference type="NCBIfam" id="TIGR02073">
    <property type="entry name" value="PBP_1c"/>
    <property type="match status" value="1"/>
</dbReference>
<dbReference type="AlphaFoldDB" id="Q7VI75"/>
<keyword evidence="12" id="KW-0812">Transmembrane</keyword>
<dbReference type="HOGENOM" id="CLU_006354_7_2_7"/>
<keyword evidence="7" id="KW-0808">Transferase</keyword>
<dbReference type="SUPFAM" id="SSF53955">
    <property type="entry name" value="Lysozyme-like"/>
    <property type="match status" value="1"/>
</dbReference>
<dbReference type="GO" id="GO:0008955">
    <property type="term" value="F:peptidoglycan glycosyltransferase activity"/>
    <property type="evidence" value="ECO:0007669"/>
    <property type="project" value="UniProtKB-EC"/>
</dbReference>
<dbReference type="GO" id="GO:0004180">
    <property type="term" value="F:carboxypeptidase activity"/>
    <property type="evidence" value="ECO:0007669"/>
    <property type="project" value="UniProtKB-KW"/>
</dbReference>
<feature type="domain" description="Glycosyl transferase family 51" evidence="14">
    <location>
        <begin position="73"/>
        <end position="236"/>
    </location>
</feature>
<dbReference type="Pfam" id="PF00905">
    <property type="entry name" value="Transpeptidase"/>
    <property type="match status" value="1"/>
</dbReference>
<sequence length="771" mass="87163">MRKRHQNIFLTYLKVPFLFFMALMILFCIYGIGVFVSFYTTLSPHSDLFESRYSKSVFDRHNHILSVFLTPEQQWHLKSPSPISSKIRAAVLTYEDKRFYSHFGIDILALLRSIKNNLTSSKRIGGSTISMQVVKLYLNSPRTYTNKINEFFQTLALEAAFNKDEILHMYLNNAPYGGNIIGYHSAALLYFNKDVGSLTWAESALLAVLPNAPGLFNLKKNTDILKNKRDALLVKLHTQGYFDKEILSIALKEPLPSRKIHHHNLAPHLSLKLIAARKQNNIVSTIDKTLQARLETKIKQYHKKLLSQGILNLAALVVDTQSGEILCYVGSQDFLDIDNFGQIDGVSAMRSVGSLLKPFLYALSIDDGLIAPQSLLVDVPLFFSNFNPQNATKTYQGLVPAQTALQKSLNVPFVKLLQNYGYEKFFFTLQDMAGFEASNAQRYGLSFILGSKEMNMLQIARLYRGLAQYGEFGELYTLLNTQKKPLKRFLSKGSAYLTLQTLKELQREGDLDYHREKMAFSWKSGTSYGRKDAWAAGASPQYTIVVWAGNFTGKANPNIFGVKTAGTLLFEILEELPNNNISFSLPAESLKNIEVDRLSGYGVNDELKILLEESKIGLSSILFPTSAQPLQPSPFLKKVFLANEKEVDSLAKDFLFAKPSLALKLPTNVLAYYKLQNVNIQKHLLERNKSLQIIYPLQGITIIQPKDFDGQQELIIRIANLKNQQVSWYLNEKLIHISTQSTLKLFLARRTHSLVIVGEDGNMDTISFNIE</sequence>
<evidence type="ECO:0000259" key="14">
    <source>
        <dbReference type="Pfam" id="PF00912"/>
    </source>
</evidence>
<feature type="transmembrane region" description="Helical" evidence="12">
    <location>
        <begin position="12"/>
        <end position="39"/>
    </location>
</feature>
<evidence type="ECO:0000256" key="4">
    <source>
        <dbReference type="ARBA" id="ARBA00022645"/>
    </source>
</evidence>